<keyword evidence="1" id="KW-0547">Nucleotide-binding</keyword>
<evidence type="ECO:0000313" key="2">
    <source>
        <dbReference type="Proteomes" id="UP000439903"/>
    </source>
</evidence>
<gene>
    <name evidence="1" type="ORF">F8M41_009415</name>
</gene>
<keyword evidence="1" id="KW-0347">Helicase</keyword>
<name>A0A8H3X330_GIGMA</name>
<dbReference type="EMBL" id="WTPW01002011">
    <property type="protein sequence ID" value="KAF0402095.1"/>
    <property type="molecule type" value="Genomic_DNA"/>
</dbReference>
<protein>
    <submittedName>
        <fullName evidence="1">ATP-dependent DNA helicase pif1</fullName>
    </submittedName>
</protein>
<evidence type="ECO:0000313" key="1">
    <source>
        <dbReference type="EMBL" id="KAF0402095.1"/>
    </source>
</evidence>
<comment type="caution">
    <text evidence="1">The sequence shown here is derived from an EMBL/GenBank/DDBJ whole genome shotgun (WGS) entry which is preliminary data.</text>
</comment>
<proteinExistence type="predicted"/>
<dbReference type="Proteomes" id="UP000439903">
    <property type="component" value="Unassembled WGS sequence"/>
</dbReference>
<keyword evidence="1" id="KW-0378">Hydrolase</keyword>
<keyword evidence="2" id="KW-1185">Reference proteome</keyword>
<keyword evidence="1" id="KW-0067">ATP-binding</keyword>
<dbReference type="GO" id="GO:0004386">
    <property type="term" value="F:helicase activity"/>
    <property type="evidence" value="ECO:0007669"/>
    <property type="project" value="UniProtKB-KW"/>
</dbReference>
<accession>A0A8H3X330</accession>
<reference evidence="1 2" key="1">
    <citation type="journal article" date="2019" name="Environ. Microbiol.">
        <title>At the nexus of three kingdoms: the genome of the mycorrhizal fungus Gigaspora margarita provides insights into plant, endobacterial and fungal interactions.</title>
        <authorList>
            <person name="Venice F."/>
            <person name="Ghignone S."/>
            <person name="Salvioli di Fossalunga A."/>
            <person name="Amselem J."/>
            <person name="Novero M."/>
            <person name="Xianan X."/>
            <person name="Sedzielewska Toro K."/>
            <person name="Morin E."/>
            <person name="Lipzen A."/>
            <person name="Grigoriev I.V."/>
            <person name="Henrissat B."/>
            <person name="Martin F.M."/>
            <person name="Bonfante P."/>
        </authorList>
    </citation>
    <scope>NUCLEOTIDE SEQUENCE [LARGE SCALE GENOMIC DNA]</scope>
    <source>
        <strain evidence="1 2">BEG34</strain>
    </source>
</reference>
<sequence length="110" mass="12541">MSISTDQNIKSIANIIINNIKEGDGYAWVVRTAPHISICHKNVGSFYFGCSQSYELARDYKESNRQRMTQFDCHGNLVIRIDIPASRVIVKLKHDILHEKPIDVTTPIEI</sequence>
<dbReference type="AlphaFoldDB" id="A0A8H3X330"/>
<organism evidence="1 2">
    <name type="scientific">Gigaspora margarita</name>
    <dbReference type="NCBI Taxonomy" id="4874"/>
    <lineage>
        <taxon>Eukaryota</taxon>
        <taxon>Fungi</taxon>
        <taxon>Fungi incertae sedis</taxon>
        <taxon>Mucoromycota</taxon>
        <taxon>Glomeromycotina</taxon>
        <taxon>Glomeromycetes</taxon>
        <taxon>Diversisporales</taxon>
        <taxon>Gigasporaceae</taxon>
        <taxon>Gigaspora</taxon>
    </lineage>
</organism>